<protein>
    <submittedName>
        <fullName evidence="1">(northern house mosquito) hypothetical protein</fullName>
    </submittedName>
</protein>
<accession>A0A8D8BRI3</accession>
<proteinExistence type="predicted"/>
<reference evidence="1" key="1">
    <citation type="submission" date="2021-05" db="EMBL/GenBank/DDBJ databases">
        <authorList>
            <person name="Alioto T."/>
            <person name="Alioto T."/>
            <person name="Gomez Garrido J."/>
        </authorList>
    </citation>
    <scope>NUCLEOTIDE SEQUENCE</scope>
</reference>
<sequence>MMMKTTTITEAGLVEMRWTTTTVARTIEAPRHTVICRMNDRRLMLRLWRWQLWQRRKTPLEVLQRYRTSSIPLHFSHSQDKCRFKPFRMRSLNSRQMHWPTTWTMIQL</sequence>
<dbReference type="EMBL" id="HBUE01084020">
    <property type="protein sequence ID" value="CAG6478879.1"/>
    <property type="molecule type" value="Transcribed_RNA"/>
</dbReference>
<dbReference type="AlphaFoldDB" id="A0A8D8BRI3"/>
<name>A0A8D8BRI3_CULPI</name>
<dbReference type="EMBL" id="HBUE01084021">
    <property type="protein sequence ID" value="CAG6478881.1"/>
    <property type="molecule type" value="Transcribed_RNA"/>
</dbReference>
<evidence type="ECO:0000313" key="1">
    <source>
        <dbReference type="EMBL" id="CAG6478879.1"/>
    </source>
</evidence>
<organism evidence="1">
    <name type="scientific">Culex pipiens</name>
    <name type="common">House mosquito</name>
    <dbReference type="NCBI Taxonomy" id="7175"/>
    <lineage>
        <taxon>Eukaryota</taxon>
        <taxon>Metazoa</taxon>
        <taxon>Ecdysozoa</taxon>
        <taxon>Arthropoda</taxon>
        <taxon>Hexapoda</taxon>
        <taxon>Insecta</taxon>
        <taxon>Pterygota</taxon>
        <taxon>Neoptera</taxon>
        <taxon>Endopterygota</taxon>
        <taxon>Diptera</taxon>
        <taxon>Nematocera</taxon>
        <taxon>Culicoidea</taxon>
        <taxon>Culicidae</taxon>
        <taxon>Culicinae</taxon>
        <taxon>Culicini</taxon>
        <taxon>Culex</taxon>
        <taxon>Culex</taxon>
    </lineage>
</organism>